<dbReference type="GeneID" id="90070735"/>
<keyword evidence="2" id="KW-0521">NADP</keyword>
<evidence type="ECO:0000256" key="1">
    <source>
        <dbReference type="ARBA" id="ARBA00006484"/>
    </source>
</evidence>
<dbReference type="InterPro" id="IPR002347">
    <property type="entry name" value="SDR_fam"/>
</dbReference>
<dbReference type="PANTHER" id="PTHR42901">
    <property type="entry name" value="ALCOHOL DEHYDROGENASE"/>
    <property type="match status" value="1"/>
</dbReference>
<proteinExistence type="inferred from homology"/>
<dbReference type="GO" id="GO:0016616">
    <property type="term" value="F:oxidoreductase activity, acting on the CH-OH group of donors, NAD or NADP as acceptor"/>
    <property type="evidence" value="ECO:0007669"/>
    <property type="project" value="UniProtKB-ARBA"/>
</dbReference>
<evidence type="ECO:0000313" key="5">
    <source>
        <dbReference type="EMBL" id="GMM32756.1"/>
    </source>
</evidence>
<dbReference type="EMBL" id="BTFZ01000001">
    <property type="protein sequence ID" value="GMM32756.1"/>
    <property type="molecule type" value="Genomic_DNA"/>
</dbReference>
<evidence type="ECO:0000256" key="3">
    <source>
        <dbReference type="ARBA" id="ARBA00023002"/>
    </source>
</evidence>
<keyword evidence="3" id="KW-0560">Oxidoreductase</keyword>
<keyword evidence="6" id="KW-1185">Reference proteome</keyword>
<evidence type="ECO:0000313" key="6">
    <source>
        <dbReference type="Proteomes" id="UP001360560"/>
    </source>
</evidence>
<evidence type="ECO:0000256" key="4">
    <source>
        <dbReference type="RuleBase" id="RU000363"/>
    </source>
</evidence>
<dbReference type="Pfam" id="PF00106">
    <property type="entry name" value="adh_short"/>
    <property type="match status" value="1"/>
</dbReference>
<gene>
    <name evidence="5" type="ORF">DASC09_000810</name>
</gene>
<dbReference type="Proteomes" id="UP001360560">
    <property type="component" value="Unassembled WGS sequence"/>
</dbReference>
<dbReference type="PRINTS" id="PR00081">
    <property type="entry name" value="GDHRDH"/>
</dbReference>
<dbReference type="PRINTS" id="PR00080">
    <property type="entry name" value="SDRFAMILY"/>
</dbReference>
<evidence type="ECO:0000256" key="2">
    <source>
        <dbReference type="ARBA" id="ARBA00022857"/>
    </source>
</evidence>
<dbReference type="FunFam" id="3.40.50.720:FF:000047">
    <property type="entry name" value="NADP-dependent L-serine/L-allo-threonine dehydrogenase"/>
    <property type="match status" value="1"/>
</dbReference>
<dbReference type="SUPFAM" id="SSF51735">
    <property type="entry name" value="NAD(P)-binding Rossmann-fold domains"/>
    <property type="match status" value="1"/>
</dbReference>
<dbReference type="Gene3D" id="3.40.50.720">
    <property type="entry name" value="NAD(P)-binding Rossmann-like Domain"/>
    <property type="match status" value="1"/>
</dbReference>
<sequence>MSYGSKAAGRLAGKTILITGASAGIGEATAIEYASAAKGELKLILTARRLEKLDSVKSKLEAEFPNIKVLTVKLDVSDLSAIEKFFKELPEEFSDVDVLINNAGLARGVAKVGEISQDDIDSMFNTNVRGNIAMVQHLLPLFKKKNSGDIVQLGSVAGREPYPGGSIYCATKHALRAFTSALRKELINTKIRIIEIQPGNVETEFSDVRFYGDKDAAKKVYQGTEPLYADDIAELIVFYTSRKQNTVVAESLVFATNQASPFHIYRNSN</sequence>
<organism evidence="5 6">
    <name type="scientific">Saccharomycopsis crataegensis</name>
    <dbReference type="NCBI Taxonomy" id="43959"/>
    <lineage>
        <taxon>Eukaryota</taxon>
        <taxon>Fungi</taxon>
        <taxon>Dikarya</taxon>
        <taxon>Ascomycota</taxon>
        <taxon>Saccharomycotina</taxon>
        <taxon>Saccharomycetes</taxon>
        <taxon>Saccharomycopsidaceae</taxon>
        <taxon>Saccharomycopsis</taxon>
    </lineage>
</organism>
<dbReference type="AlphaFoldDB" id="A0AAV5QDN1"/>
<comment type="similarity">
    <text evidence="1 4">Belongs to the short-chain dehydrogenases/reductases (SDR) family.</text>
</comment>
<protein>
    <submittedName>
        <fullName evidence="5">Oxidoreductase</fullName>
    </submittedName>
</protein>
<comment type="caution">
    <text evidence="5">The sequence shown here is derived from an EMBL/GenBank/DDBJ whole genome shotgun (WGS) entry which is preliminary data.</text>
</comment>
<accession>A0AAV5QDN1</accession>
<dbReference type="PROSITE" id="PS00061">
    <property type="entry name" value="ADH_SHORT"/>
    <property type="match status" value="1"/>
</dbReference>
<dbReference type="RefSeq" id="XP_064849756.1">
    <property type="nucleotide sequence ID" value="XM_064993684.1"/>
</dbReference>
<dbReference type="InterPro" id="IPR020904">
    <property type="entry name" value="Sc_DH/Rdtase_CS"/>
</dbReference>
<name>A0AAV5QDN1_9ASCO</name>
<dbReference type="InterPro" id="IPR036291">
    <property type="entry name" value="NAD(P)-bd_dom_sf"/>
</dbReference>
<dbReference type="PANTHER" id="PTHR42901:SF1">
    <property type="entry name" value="ALCOHOL DEHYDROGENASE"/>
    <property type="match status" value="1"/>
</dbReference>
<reference evidence="5 6" key="1">
    <citation type="journal article" date="2023" name="Elife">
        <title>Identification of key yeast species and microbe-microbe interactions impacting larval growth of Drosophila in the wild.</title>
        <authorList>
            <person name="Mure A."/>
            <person name="Sugiura Y."/>
            <person name="Maeda R."/>
            <person name="Honda K."/>
            <person name="Sakurai N."/>
            <person name="Takahashi Y."/>
            <person name="Watada M."/>
            <person name="Katoh T."/>
            <person name="Gotoh A."/>
            <person name="Gotoh Y."/>
            <person name="Taniguchi I."/>
            <person name="Nakamura K."/>
            <person name="Hayashi T."/>
            <person name="Katayama T."/>
            <person name="Uemura T."/>
            <person name="Hattori Y."/>
        </authorList>
    </citation>
    <scope>NUCLEOTIDE SEQUENCE [LARGE SCALE GENOMIC DNA]</scope>
    <source>
        <strain evidence="5 6">SC-9</strain>
    </source>
</reference>